<keyword evidence="6 13" id="KW-1133">Transmembrane helix</keyword>
<dbReference type="PRINTS" id="PR00303">
    <property type="entry name" value="SECYTRNLCASE"/>
</dbReference>
<keyword evidence="8 13" id="KW-0472">Membrane</keyword>
<keyword evidence="5 11" id="KW-0653">Protein transport</keyword>
<feature type="transmembrane region" description="Helical" evidence="13">
    <location>
        <begin position="297"/>
        <end position="315"/>
    </location>
</feature>
<dbReference type="InterPro" id="IPR026593">
    <property type="entry name" value="SecY"/>
</dbReference>
<comment type="similarity">
    <text evidence="2 12">Belongs to the SecY/SEC61-alpha family.</text>
</comment>
<dbReference type="InterPro" id="IPR023201">
    <property type="entry name" value="SecY_dom_sf"/>
</dbReference>
<dbReference type="Gene3D" id="1.10.3370.10">
    <property type="entry name" value="SecY subunit domain"/>
    <property type="match status" value="1"/>
</dbReference>
<keyword evidence="3 11" id="KW-0813">Transport</keyword>
<evidence type="ECO:0000256" key="11">
    <source>
        <dbReference type="RuleBase" id="RU003484"/>
    </source>
</evidence>
<feature type="transmembrane region" description="Helical" evidence="13">
    <location>
        <begin position="203"/>
        <end position="220"/>
    </location>
</feature>
<keyword evidence="4 11" id="KW-0812">Transmembrane</keyword>
<evidence type="ECO:0000313" key="14">
    <source>
        <dbReference type="EMBL" id="MCA9308695.1"/>
    </source>
</evidence>
<protein>
    <recommendedName>
        <fullName evidence="9 10">Protein translocase subunit SecY</fullName>
    </recommendedName>
</protein>
<evidence type="ECO:0000256" key="12">
    <source>
        <dbReference type="RuleBase" id="RU004349"/>
    </source>
</evidence>
<gene>
    <name evidence="14" type="primary">secY</name>
    <name evidence="14" type="ORF">KC980_04230</name>
</gene>
<feature type="transmembrane region" description="Helical" evidence="13">
    <location>
        <begin position="171"/>
        <end position="191"/>
    </location>
</feature>
<comment type="function">
    <text evidence="10">The central subunit of the protein translocation channel SecYEG. Consists of two halves formed by TMs 1-5 and 6-10. These two domains form a lateral gate at the front which open onto the bilayer between TMs 2 and 7, and are clamped together by SecE at the back. The channel is closed by both a pore ring composed of hydrophobic SecY resides and a short helix (helix 2A) on the extracellular side of the membrane which forms a plug. The plug probably moves laterally to allow the channel to open. The ring and the pore may move independently.</text>
</comment>
<organism evidence="14 15">
    <name type="scientific">candidate division WWE3 bacterium</name>
    <dbReference type="NCBI Taxonomy" id="2053526"/>
    <lineage>
        <taxon>Bacteria</taxon>
        <taxon>Katanobacteria</taxon>
    </lineage>
</organism>
<keyword evidence="7 11" id="KW-0811">Translocation</keyword>
<feature type="non-terminal residue" evidence="14">
    <location>
        <position position="357"/>
    </location>
</feature>
<evidence type="ECO:0000256" key="13">
    <source>
        <dbReference type="SAM" id="Phobius"/>
    </source>
</evidence>
<dbReference type="Proteomes" id="UP000740557">
    <property type="component" value="Unassembled WGS sequence"/>
</dbReference>
<dbReference type="InterPro" id="IPR030659">
    <property type="entry name" value="SecY_CS"/>
</dbReference>
<feature type="transmembrane region" description="Helical" evidence="13">
    <location>
        <begin position="64"/>
        <end position="88"/>
    </location>
</feature>
<evidence type="ECO:0000256" key="8">
    <source>
        <dbReference type="ARBA" id="ARBA00023136"/>
    </source>
</evidence>
<evidence type="ECO:0000256" key="10">
    <source>
        <dbReference type="RuleBase" id="RU000537"/>
    </source>
</evidence>
<comment type="subcellular location">
    <subcellularLocation>
        <location evidence="1 11">Membrane</location>
        <topology evidence="1 11">Multi-pass membrane protein</topology>
    </subcellularLocation>
</comment>
<dbReference type="PROSITE" id="PS00756">
    <property type="entry name" value="SECY_2"/>
    <property type="match status" value="1"/>
</dbReference>
<dbReference type="EMBL" id="JAGQNX010000136">
    <property type="protein sequence ID" value="MCA9308695.1"/>
    <property type="molecule type" value="Genomic_DNA"/>
</dbReference>
<evidence type="ECO:0000256" key="6">
    <source>
        <dbReference type="ARBA" id="ARBA00022989"/>
    </source>
</evidence>
<dbReference type="GO" id="GO:0016020">
    <property type="term" value="C:membrane"/>
    <property type="evidence" value="ECO:0007669"/>
    <property type="project" value="UniProtKB-SubCell"/>
</dbReference>
<feature type="transmembrane region" description="Helical" evidence="13">
    <location>
        <begin position="12"/>
        <end position="28"/>
    </location>
</feature>
<accession>A0A955ECA1</accession>
<reference evidence="14" key="1">
    <citation type="submission" date="2020-04" db="EMBL/GenBank/DDBJ databases">
        <authorList>
            <person name="Zhang T."/>
        </authorList>
    </citation>
    <scope>NUCLEOTIDE SEQUENCE</scope>
    <source>
        <strain evidence="14">HKST-UBA79</strain>
    </source>
</reference>
<dbReference type="GO" id="GO:0015031">
    <property type="term" value="P:protein transport"/>
    <property type="evidence" value="ECO:0007669"/>
    <property type="project" value="UniProtKB-KW"/>
</dbReference>
<evidence type="ECO:0000256" key="4">
    <source>
        <dbReference type="ARBA" id="ARBA00022692"/>
    </source>
</evidence>
<reference evidence="14" key="2">
    <citation type="journal article" date="2021" name="Microbiome">
        <title>Successional dynamics and alternative stable states in a saline activated sludge microbial community over 9 years.</title>
        <authorList>
            <person name="Wang Y."/>
            <person name="Ye J."/>
            <person name="Ju F."/>
            <person name="Liu L."/>
            <person name="Boyd J.A."/>
            <person name="Deng Y."/>
            <person name="Parks D.H."/>
            <person name="Jiang X."/>
            <person name="Yin X."/>
            <person name="Woodcroft B.J."/>
            <person name="Tyson G.W."/>
            <person name="Hugenholtz P."/>
            <person name="Polz M.F."/>
            <person name="Zhang T."/>
        </authorList>
    </citation>
    <scope>NUCLEOTIDE SEQUENCE</scope>
    <source>
        <strain evidence="14">HKST-UBA79</strain>
    </source>
</reference>
<evidence type="ECO:0000313" key="15">
    <source>
        <dbReference type="Proteomes" id="UP000740557"/>
    </source>
</evidence>
<dbReference type="PROSITE" id="PS00755">
    <property type="entry name" value="SECY_1"/>
    <property type="match status" value="1"/>
</dbReference>
<evidence type="ECO:0000256" key="7">
    <source>
        <dbReference type="ARBA" id="ARBA00023010"/>
    </source>
</evidence>
<dbReference type="HAMAP" id="MF_01465">
    <property type="entry name" value="SecY"/>
    <property type="match status" value="1"/>
</dbReference>
<dbReference type="NCBIfam" id="TIGR00967">
    <property type="entry name" value="3a0501s007"/>
    <property type="match status" value="1"/>
</dbReference>
<comment type="caution">
    <text evidence="14">The sequence shown here is derived from an EMBL/GenBank/DDBJ whole genome shotgun (WGS) entry which is preliminary data.</text>
</comment>
<evidence type="ECO:0000256" key="2">
    <source>
        <dbReference type="ARBA" id="ARBA00005751"/>
    </source>
</evidence>
<evidence type="ECO:0000256" key="9">
    <source>
        <dbReference type="ARBA" id="ARBA00039733"/>
    </source>
</evidence>
<dbReference type="FunFam" id="1.10.3370.10:FF:000001">
    <property type="entry name" value="Preprotein translocase subunit SecY"/>
    <property type="match status" value="1"/>
</dbReference>
<name>A0A955ECA1_UNCKA</name>
<evidence type="ECO:0000256" key="3">
    <source>
        <dbReference type="ARBA" id="ARBA00022448"/>
    </source>
</evidence>
<dbReference type="SUPFAM" id="SSF103491">
    <property type="entry name" value="Preprotein translocase SecY subunit"/>
    <property type="match status" value="1"/>
</dbReference>
<feature type="transmembrane region" description="Helical" evidence="13">
    <location>
        <begin position="140"/>
        <end position="159"/>
    </location>
</feature>
<evidence type="ECO:0000256" key="1">
    <source>
        <dbReference type="ARBA" id="ARBA00004141"/>
    </source>
</evidence>
<feature type="transmembrane region" description="Helical" evidence="13">
    <location>
        <begin position="108"/>
        <end position="128"/>
    </location>
</feature>
<proteinExistence type="inferred from homology"/>
<dbReference type="InterPro" id="IPR002208">
    <property type="entry name" value="SecY/SEC61-alpha"/>
</dbReference>
<dbReference type="PANTHER" id="PTHR10906">
    <property type="entry name" value="SECY/SEC61-ALPHA FAMILY MEMBER"/>
    <property type="match status" value="1"/>
</dbReference>
<feature type="transmembrane region" description="Helical" evidence="13">
    <location>
        <begin position="254"/>
        <end position="277"/>
    </location>
</feature>
<dbReference type="Pfam" id="PF00344">
    <property type="entry name" value="SecY"/>
    <property type="match status" value="1"/>
</dbReference>
<evidence type="ECO:0000256" key="5">
    <source>
        <dbReference type="ARBA" id="ARBA00022927"/>
    </source>
</evidence>
<sequence>MPGILKVPEIRNKILFTIFILLVFRLLAHVPVPGVDLASLRSYLASSSLFSIFNIFSGGGFQNFSIITLGLTPYINASIILQLFTAVIPQLEELSKEGESGRAKINQYTKLLTVPLAIIQSYGMYFLLKSQGVVSNLDPLSLLVLVFSFVGGSLLLVWIGDLVTEQGIGNGVSLLIFAGIVSRLPASVYQFISTLQASDLADLILFVVLSLLVVLGIVYVNEGIRKIPVEYGRTGRSGAYSSSYLPLKVNQAGVIPIIFAVSVVLVPSIVGPPLLALPYGFLNTIGNFLVTYFSPQAVVYNIFYFMLVFAFTYFYTTFQFDPSKIADDLKKRGGFIPGIRPGKETERYLKNVTTRIT</sequence>
<dbReference type="AlphaFoldDB" id="A0A955ECA1"/>